<dbReference type="Proteomes" id="UP000799291">
    <property type="component" value="Unassembled WGS sequence"/>
</dbReference>
<reference evidence="1" key="1">
    <citation type="journal article" date="2020" name="Stud. Mycol.">
        <title>101 Dothideomycetes genomes: a test case for predicting lifestyles and emergence of pathogens.</title>
        <authorList>
            <person name="Haridas S."/>
            <person name="Albert R."/>
            <person name="Binder M."/>
            <person name="Bloem J."/>
            <person name="Labutti K."/>
            <person name="Salamov A."/>
            <person name="Andreopoulos B."/>
            <person name="Baker S."/>
            <person name="Barry K."/>
            <person name="Bills G."/>
            <person name="Bluhm B."/>
            <person name="Cannon C."/>
            <person name="Castanera R."/>
            <person name="Culley D."/>
            <person name="Daum C."/>
            <person name="Ezra D."/>
            <person name="Gonzalez J."/>
            <person name="Henrissat B."/>
            <person name="Kuo A."/>
            <person name="Liang C."/>
            <person name="Lipzen A."/>
            <person name="Lutzoni F."/>
            <person name="Magnuson J."/>
            <person name="Mondo S."/>
            <person name="Nolan M."/>
            <person name="Ohm R."/>
            <person name="Pangilinan J."/>
            <person name="Park H.-J."/>
            <person name="Ramirez L."/>
            <person name="Alfaro M."/>
            <person name="Sun H."/>
            <person name="Tritt A."/>
            <person name="Yoshinaga Y."/>
            <person name="Zwiers L.-H."/>
            <person name="Turgeon B."/>
            <person name="Goodwin S."/>
            <person name="Spatafora J."/>
            <person name="Crous P."/>
            <person name="Grigoriev I."/>
        </authorList>
    </citation>
    <scope>NUCLEOTIDE SEQUENCE</scope>
    <source>
        <strain evidence="1">CBS 122367</strain>
    </source>
</reference>
<gene>
    <name evidence="1" type="ORF">K458DRAFT_160612</name>
</gene>
<name>A0A6G1IHP0_9PLEO</name>
<proteinExistence type="predicted"/>
<sequence>MEGEIVGCGVVWCGKWNGGSDMYLNRNPPPHPNPCLYLYPFPPHLLSPPLLHSPPNAPPHDVIPIRPFNPEVRHRHPKHPSYMQRIRSVRFTRANPPLAILPADHQRRSEREMRRIDKWDEHSTCVIGEYERR</sequence>
<organism evidence="1 2">
    <name type="scientific">Lentithecium fluviatile CBS 122367</name>
    <dbReference type="NCBI Taxonomy" id="1168545"/>
    <lineage>
        <taxon>Eukaryota</taxon>
        <taxon>Fungi</taxon>
        <taxon>Dikarya</taxon>
        <taxon>Ascomycota</taxon>
        <taxon>Pezizomycotina</taxon>
        <taxon>Dothideomycetes</taxon>
        <taxon>Pleosporomycetidae</taxon>
        <taxon>Pleosporales</taxon>
        <taxon>Massarineae</taxon>
        <taxon>Lentitheciaceae</taxon>
        <taxon>Lentithecium</taxon>
    </lineage>
</organism>
<dbReference type="EMBL" id="MU005622">
    <property type="protein sequence ID" value="KAF2677461.1"/>
    <property type="molecule type" value="Genomic_DNA"/>
</dbReference>
<evidence type="ECO:0000313" key="2">
    <source>
        <dbReference type="Proteomes" id="UP000799291"/>
    </source>
</evidence>
<dbReference type="AlphaFoldDB" id="A0A6G1IHP0"/>
<keyword evidence="2" id="KW-1185">Reference proteome</keyword>
<evidence type="ECO:0000313" key="1">
    <source>
        <dbReference type="EMBL" id="KAF2677461.1"/>
    </source>
</evidence>
<accession>A0A6G1IHP0</accession>
<protein>
    <submittedName>
        <fullName evidence="1">Uncharacterized protein</fullName>
    </submittedName>
</protein>